<evidence type="ECO:0000313" key="1">
    <source>
        <dbReference type="EMBL" id="KAF0910678.1"/>
    </source>
</evidence>
<sequence length="120" mass="13446">MEPIVPDKQAAVEDAALDEEDAIEDDALIDATKVFTTEDFLAEDEILQDFINKIGEELRTDLDKEESTCKRRRRSGPRRAEAGIFCARCSSFPRVRTACGFGYREARRGGWAPRHVALAA</sequence>
<proteinExistence type="predicted"/>
<dbReference type="AlphaFoldDB" id="A0A6G1DDI4"/>
<comment type="caution">
    <text evidence="1">The sequence shown here is derived from an EMBL/GenBank/DDBJ whole genome shotgun (WGS) entry which is preliminary data.</text>
</comment>
<evidence type="ECO:0000313" key="2">
    <source>
        <dbReference type="Proteomes" id="UP000479710"/>
    </source>
</evidence>
<organism evidence="1 2">
    <name type="scientific">Oryza meyeriana var. granulata</name>
    <dbReference type="NCBI Taxonomy" id="110450"/>
    <lineage>
        <taxon>Eukaryota</taxon>
        <taxon>Viridiplantae</taxon>
        <taxon>Streptophyta</taxon>
        <taxon>Embryophyta</taxon>
        <taxon>Tracheophyta</taxon>
        <taxon>Spermatophyta</taxon>
        <taxon>Magnoliopsida</taxon>
        <taxon>Liliopsida</taxon>
        <taxon>Poales</taxon>
        <taxon>Poaceae</taxon>
        <taxon>BOP clade</taxon>
        <taxon>Oryzoideae</taxon>
        <taxon>Oryzeae</taxon>
        <taxon>Oryzinae</taxon>
        <taxon>Oryza</taxon>
        <taxon>Oryza meyeriana</taxon>
    </lineage>
</organism>
<reference evidence="1 2" key="1">
    <citation type="submission" date="2019-11" db="EMBL/GenBank/DDBJ databases">
        <title>Whole genome sequence of Oryza granulata.</title>
        <authorList>
            <person name="Li W."/>
        </authorList>
    </citation>
    <scope>NUCLEOTIDE SEQUENCE [LARGE SCALE GENOMIC DNA]</scope>
    <source>
        <strain evidence="2">cv. Menghai</strain>
        <tissue evidence="1">Leaf</tissue>
    </source>
</reference>
<accession>A0A6G1DDI4</accession>
<keyword evidence="2" id="KW-1185">Reference proteome</keyword>
<gene>
    <name evidence="1" type="ORF">E2562_004670</name>
</gene>
<name>A0A6G1DDI4_9ORYZ</name>
<dbReference type="EMBL" id="SPHZ02000006">
    <property type="protein sequence ID" value="KAF0910678.1"/>
    <property type="molecule type" value="Genomic_DNA"/>
</dbReference>
<dbReference type="Proteomes" id="UP000479710">
    <property type="component" value="Unassembled WGS sequence"/>
</dbReference>
<protein>
    <submittedName>
        <fullName evidence="1">Uncharacterized protein</fullName>
    </submittedName>
</protein>